<evidence type="ECO:0000313" key="8">
    <source>
        <dbReference type="EMBL" id="GAA2237184.1"/>
    </source>
</evidence>
<comment type="similarity">
    <text evidence="2">Belongs to the EamA transporter family.</text>
</comment>
<feature type="transmembrane region" description="Helical" evidence="6">
    <location>
        <begin position="36"/>
        <end position="53"/>
    </location>
</feature>
<feature type="transmembrane region" description="Helical" evidence="6">
    <location>
        <begin position="243"/>
        <end position="263"/>
    </location>
</feature>
<dbReference type="PANTHER" id="PTHR32322:SF9">
    <property type="entry name" value="AMINO-ACID METABOLITE EFFLUX PUMP-RELATED"/>
    <property type="match status" value="1"/>
</dbReference>
<organism evidence="8 9">
    <name type="scientific">Kitasatospora cystarginea</name>
    <dbReference type="NCBI Taxonomy" id="58350"/>
    <lineage>
        <taxon>Bacteria</taxon>
        <taxon>Bacillati</taxon>
        <taxon>Actinomycetota</taxon>
        <taxon>Actinomycetes</taxon>
        <taxon>Kitasatosporales</taxon>
        <taxon>Streptomycetaceae</taxon>
        <taxon>Kitasatospora</taxon>
    </lineage>
</organism>
<comment type="caution">
    <text evidence="8">The sequence shown here is derived from an EMBL/GenBank/DDBJ whole genome shotgun (WGS) entry which is preliminary data.</text>
</comment>
<sequence>MRQWWPGFVALSAIWGASFALIKVAVDAGMPPVWVALWRCVLGAAALWTILAVRREAVPREARAWAHSAVVAVLLNAAPFVMFSFGETRISSVLAGVWNATTPLFTLLFALLTASGERLGARRATGLALGFAGIMAVLGVWRGTGSGQPAGSLACLLATACYGAGFAYTRRFLSGLPHSTTSLATLQISCATAELALIAPAAAGAPHWPGAAAALALLALGALGTGVAYILNLNLVRTAGATVAATVTYVTPLWSTALGALLLAEPVHWNTALGGLLVIVAVVLTRTSPRPFRA</sequence>
<dbReference type="Pfam" id="PF00892">
    <property type="entry name" value="EamA"/>
    <property type="match status" value="2"/>
</dbReference>
<evidence type="ECO:0000259" key="7">
    <source>
        <dbReference type="Pfam" id="PF00892"/>
    </source>
</evidence>
<feature type="domain" description="EamA" evidence="7">
    <location>
        <begin position="151"/>
        <end position="285"/>
    </location>
</feature>
<evidence type="ECO:0000256" key="3">
    <source>
        <dbReference type="ARBA" id="ARBA00022692"/>
    </source>
</evidence>
<dbReference type="SUPFAM" id="SSF103481">
    <property type="entry name" value="Multidrug resistance efflux transporter EmrE"/>
    <property type="match status" value="2"/>
</dbReference>
<dbReference type="InterPro" id="IPR000620">
    <property type="entry name" value="EamA_dom"/>
</dbReference>
<feature type="transmembrane region" description="Helical" evidence="6">
    <location>
        <begin position="269"/>
        <end position="285"/>
    </location>
</feature>
<evidence type="ECO:0000256" key="1">
    <source>
        <dbReference type="ARBA" id="ARBA00004141"/>
    </source>
</evidence>
<accession>A0ABN3DN74</accession>
<comment type="subcellular location">
    <subcellularLocation>
        <location evidence="1">Membrane</location>
        <topology evidence="1">Multi-pass membrane protein</topology>
    </subcellularLocation>
</comment>
<dbReference type="RefSeq" id="WP_344635684.1">
    <property type="nucleotide sequence ID" value="NZ_BAAATR010000005.1"/>
</dbReference>
<feature type="transmembrane region" description="Helical" evidence="6">
    <location>
        <begin position="65"/>
        <end position="86"/>
    </location>
</feature>
<feature type="transmembrane region" description="Helical" evidence="6">
    <location>
        <begin position="92"/>
        <end position="112"/>
    </location>
</feature>
<keyword evidence="3 6" id="KW-0812">Transmembrane</keyword>
<evidence type="ECO:0000256" key="4">
    <source>
        <dbReference type="ARBA" id="ARBA00022989"/>
    </source>
</evidence>
<dbReference type="PANTHER" id="PTHR32322">
    <property type="entry name" value="INNER MEMBRANE TRANSPORTER"/>
    <property type="match status" value="1"/>
</dbReference>
<evidence type="ECO:0000256" key="5">
    <source>
        <dbReference type="ARBA" id="ARBA00023136"/>
    </source>
</evidence>
<name>A0ABN3DN74_9ACTN</name>
<dbReference type="InterPro" id="IPR037185">
    <property type="entry name" value="EmrE-like"/>
</dbReference>
<evidence type="ECO:0000256" key="2">
    <source>
        <dbReference type="ARBA" id="ARBA00007362"/>
    </source>
</evidence>
<dbReference type="InterPro" id="IPR050638">
    <property type="entry name" value="AA-Vitamin_Transporters"/>
</dbReference>
<dbReference type="EMBL" id="BAAATR010000005">
    <property type="protein sequence ID" value="GAA2237184.1"/>
    <property type="molecule type" value="Genomic_DNA"/>
</dbReference>
<dbReference type="Proteomes" id="UP001500305">
    <property type="component" value="Unassembled WGS sequence"/>
</dbReference>
<feature type="transmembrane region" description="Helical" evidence="6">
    <location>
        <begin position="124"/>
        <end position="144"/>
    </location>
</feature>
<evidence type="ECO:0000256" key="6">
    <source>
        <dbReference type="SAM" id="Phobius"/>
    </source>
</evidence>
<keyword evidence="4 6" id="KW-1133">Transmembrane helix</keyword>
<feature type="domain" description="EamA" evidence="7">
    <location>
        <begin position="9"/>
        <end position="138"/>
    </location>
</feature>
<evidence type="ECO:0000313" key="9">
    <source>
        <dbReference type="Proteomes" id="UP001500305"/>
    </source>
</evidence>
<feature type="transmembrane region" description="Helical" evidence="6">
    <location>
        <begin position="208"/>
        <end position="231"/>
    </location>
</feature>
<gene>
    <name evidence="8" type="ORF">GCM10010430_17710</name>
</gene>
<proteinExistence type="inferred from homology"/>
<reference evidence="8 9" key="1">
    <citation type="journal article" date="2019" name="Int. J. Syst. Evol. Microbiol.">
        <title>The Global Catalogue of Microorganisms (GCM) 10K type strain sequencing project: providing services to taxonomists for standard genome sequencing and annotation.</title>
        <authorList>
            <consortium name="The Broad Institute Genomics Platform"/>
            <consortium name="The Broad Institute Genome Sequencing Center for Infectious Disease"/>
            <person name="Wu L."/>
            <person name="Ma J."/>
        </authorList>
    </citation>
    <scope>NUCLEOTIDE SEQUENCE [LARGE SCALE GENOMIC DNA]</scope>
    <source>
        <strain evidence="8 9">JCM 7356</strain>
    </source>
</reference>
<keyword evidence="5 6" id="KW-0472">Membrane</keyword>
<keyword evidence="9" id="KW-1185">Reference proteome</keyword>
<protein>
    <submittedName>
        <fullName evidence="8">DMT family transporter</fullName>
    </submittedName>
</protein>